<reference evidence="1 2" key="1">
    <citation type="submission" date="2018-09" db="EMBL/GenBank/DDBJ databases">
        <authorList>
            <person name="Wang F."/>
        </authorList>
    </citation>
    <scope>NUCLEOTIDE SEQUENCE [LARGE SCALE GENOMIC DNA]</scope>
    <source>
        <strain evidence="1 2">PLHSC7-2</strain>
    </source>
</reference>
<proteinExistence type="predicted"/>
<comment type="caution">
    <text evidence="1">The sequence shown here is derived from an EMBL/GenBank/DDBJ whole genome shotgun (WGS) entry which is preliminary data.</text>
</comment>
<dbReference type="InterPro" id="IPR011852">
    <property type="entry name" value="TRAP_TAXI"/>
</dbReference>
<reference evidence="1 2" key="2">
    <citation type="submission" date="2019-01" db="EMBL/GenBank/DDBJ databases">
        <title>Motilimonas pumilus sp. nov., isolated from the gut of sea cucumber (Apostichopus japonicus).</title>
        <authorList>
            <person name="Wang F.-Q."/>
            <person name="Ren L.-H."/>
            <person name="Lin Y.-W."/>
            <person name="Sun G.-H."/>
            <person name="Du Z.-J."/>
            <person name="Zhao J.-X."/>
            <person name="Liu X.-J."/>
            <person name="Liu L.-J."/>
        </authorList>
    </citation>
    <scope>NUCLEOTIDE SEQUENCE [LARGE SCALE GENOMIC DNA]</scope>
    <source>
        <strain evidence="1 2">PLHSC7-2</strain>
    </source>
</reference>
<gene>
    <name evidence="1" type="ORF">D1Z90_12620</name>
</gene>
<dbReference type="SUPFAM" id="SSF53850">
    <property type="entry name" value="Periplasmic binding protein-like II"/>
    <property type="match status" value="1"/>
</dbReference>
<dbReference type="Gene3D" id="3.40.190.10">
    <property type="entry name" value="Periplasmic binding protein-like II"/>
    <property type="match status" value="2"/>
</dbReference>
<protein>
    <recommendedName>
        <fullName evidence="3">TAXI family TRAP transporter solute-binding subunit</fullName>
    </recommendedName>
</protein>
<dbReference type="AlphaFoldDB" id="A0A418YDH1"/>
<evidence type="ECO:0000313" key="2">
    <source>
        <dbReference type="Proteomes" id="UP000283255"/>
    </source>
</evidence>
<accession>A0A418YDH1</accession>
<evidence type="ECO:0008006" key="3">
    <source>
        <dbReference type="Google" id="ProtNLM"/>
    </source>
</evidence>
<dbReference type="PANTHER" id="PTHR42941:SF1">
    <property type="entry name" value="SLL1037 PROTEIN"/>
    <property type="match status" value="1"/>
</dbReference>
<dbReference type="Pfam" id="PF16868">
    <property type="entry name" value="NMT1_3"/>
    <property type="match status" value="1"/>
</dbReference>
<sequence length="305" mass="33794">MSAQAKEIKLGSGSPTGNYYSMASDIASYCNDDYLTDASLSVLYSSGSVENLMGLGNKVYSIGVVQEDVLNYHAKRSPRKVNKNRLKVITGMHEEAVHLLIPKGYQPKTAKQGWLDSLFDDKKVAKISLDMLKDQQVASWGGSIVSAEALSYFFKLNLKVVDLPADKRVNPKLPLVLVGGHPYKPVEDLLKTGRYHLVSLNYHEIAEQAGFYSKQVVNYQVNGKVQSVATVGVRALLIGKSFRKQSRNTHMSELATCINDNIADLADDPDTNPLWSSVYDFIEDEGQVDWSYFPLIEESAQAATY</sequence>
<dbReference type="PANTHER" id="PTHR42941">
    <property type="entry name" value="SLL1037 PROTEIN"/>
    <property type="match status" value="1"/>
</dbReference>
<keyword evidence="2" id="KW-1185">Reference proteome</keyword>
<dbReference type="EMBL" id="QZCH01000016">
    <property type="protein sequence ID" value="RJG42578.1"/>
    <property type="molecule type" value="Genomic_DNA"/>
</dbReference>
<organism evidence="1 2">
    <name type="scientific">Motilimonas pumila</name>
    <dbReference type="NCBI Taxonomy" id="2303987"/>
    <lineage>
        <taxon>Bacteria</taxon>
        <taxon>Pseudomonadati</taxon>
        <taxon>Pseudomonadota</taxon>
        <taxon>Gammaproteobacteria</taxon>
        <taxon>Alteromonadales</taxon>
        <taxon>Alteromonadales genera incertae sedis</taxon>
        <taxon>Motilimonas</taxon>
    </lineage>
</organism>
<dbReference type="OrthoDB" id="9776669at2"/>
<dbReference type="Proteomes" id="UP000283255">
    <property type="component" value="Unassembled WGS sequence"/>
</dbReference>
<name>A0A418YDH1_9GAMM</name>
<evidence type="ECO:0000313" key="1">
    <source>
        <dbReference type="EMBL" id="RJG42578.1"/>
    </source>
</evidence>